<feature type="transmembrane region" description="Helical" evidence="11">
    <location>
        <begin position="167"/>
        <end position="187"/>
    </location>
</feature>
<evidence type="ECO:0000313" key="13">
    <source>
        <dbReference type="EMBL" id="ORY04993.1"/>
    </source>
</evidence>
<dbReference type="InterPro" id="IPR035952">
    <property type="entry name" value="Rhomboid-like_sf"/>
</dbReference>
<comment type="catalytic activity">
    <reaction evidence="1">
        <text>Cleaves type-1 transmembrane domains using a catalytic dyad composed of serine and histidine that are contributed by different transmembrane domains.</text>
        <dbReference type="EC" id="3.4.21.105"/>
    </reaction>
</comment>
<dbReference type="InterPro" id="IPR022764">
    <property type="entry name" value="Peptidase_S54_rhomboid_dom"/>
</dbReference>
<dbReference type="AlphaFoldDB" id="A0A1Y1Z414"/>
<evidence type="ECO:0000256" key="11">
    <source>
        <dbReference type="SAM" id="Phobius"/>
    </source>
</evidence>
<evidence type="ECO:0000256" key="4">
    <source>
        <dbReference type="ARBA" id="ARBA00013039"/>
    </source>
</evidence>
<dbReference type="GO" id="GO:0004252">
    <property type="term" value="F:serine-type endopeptidase activity"/>
    <property type="evidence" value="ECO:0007669"/>
    <property type="project" value="InterPro"/>
</dbReference>
<feature type="compositionally biased region" description="Polar residues" evidence="10">
    <location>
        <begin position="251"/>
        <end position="263"/>
    </location>
</feature>
<feature type="compositionally biased region" description="Polar residues" evidence="10">
    <location>
        <begin position="281"/>
        <end position="295"/>
    </location>
</feature>
<evidence type="ECO:0000256" key="6">
    <source>
        <dbReference type="ARBA" id="ARBA00022692"/>
    </source>
</evidence>
<gene>
    <name evidence="13" type="ORF">K493DRAFT_311137</name>
</gene>
<feature type="transmembrane region" description="Helical" evidence="11">
    <location>
        <begin position="111"/>
        <end position="130"/>
    </location>
</feature>
<keyword evidence="7" id="KW-0378">Hydrolase</keyword>
<dbReference type="PANTHER" id="PTHR43066">
    <property type="entry name" value="RHOMBOID-RELATED PROTEIN"/>
    <property type="match status" value="1"/>
</dbReference>
<keyword evidence="14" id="KW-1185">Reference proteome</keyword>
<keyword evidence="6 11" id="KW-0812">Transmembrane</keyword>
<dbReference type="InParanoid" id="A0A1Y1Z414"/>
<protein>
    <recommendedName>
        <fullName evidence="4">rhomboid protease</fullName>
        <ecNumber evidence="4">3.4.21.105</ecNumber>
    </recommendedName>
</protein>
<dbReference type="STRING" id="1314790.A0A1Y1Z414"/>
<dbReference type="GO" id="GO:0016020">
    <property type="term" value="C:membrane"/>
    <property type="evidence" value="ECO:0007669"/>
    <property type="project" value="UniProtKB-SubCell"/>
</dbReference>
<feature type="region of interest" description="Disordered" evidence="10">
    <location>
        <begin position="251"/>
        <end position="299"/>
    </location>
</feature>
<evidence type="ECO:0000256" key="1">
    <source>
        <dbReference type="ARBA" id="ARBA00000156"/>
    </source>
</evidence>
<comment type="similarity">
    <text evidence="3">Belongs to the peptidase S54 family.</text>
</comment>
<evidence type="ECO:0000256" key="8">
    <source>
        <dbReference type="ARBA" id="ARBA00022989"/>
    </source>
</evidence>
<proteinExistence type="inferred from homology"/>
<dbReference type="SUPFAM" id="SSF144091">
    <property type="entry name" value="Rhomboid-like"/>
    <property type="match status" value="1"/>
</dbReference>
<comment type="caution">
    <text evidence="13">The sequence shown here is derived from an EMBL/GenBank/DDBJ whole genome shotgun (WGS) entry which is preliminary data.</text>
</comment>
<dbReference type="PANTHER" id="PTHR43066:SF1">
    <property type="entry name" value="RHOMBOID PROTEIN 2"/>
    <property type="match status" value="1"/>
</dbReference>
<keyword evidence="8 11" id="KW-1133">Transmembrane helix</keyword>
<dbReference type="FunCoup" id="A0A1Y1Z414">
    <property type="interactions" value="74"/>
</dbReference>
<keyword evidence="9 11" id="KW-0472">Membrane</keyword>
<evidence type="ECO:0000256" key="2">
    <source>
        <dbReference type="ARBA" id="ARBA00004141"/>
    </source>
</evidence>
<organism evidence="13 14">
    <name type="scientific">Basidiobolus meristosporus CBS 931.73</name>
    <dbReference type="NCBI Taxonomy" id="1314790"/>
    <lineage>
        <taxon>Eukaryota</taxon>
        <taxon>Fungi</taxon>
        <taxon>Fungi incertae sedis</taxon>
        <taxon>Zoopagomycota</taxon>
        <taxon>Entomophthoromycotina</taxon>
        <taxon>Basidiobolomycetes</taxon>
        <taxon>Basidiobolales</taxon>
        <taxon>Basidiobolaceae</taxon>
        <taxon>Basidiobolus</taxon>
    </lineage>
</organism>
<evidence type="ECO:0000259" key="12">
    <source>
        <dbReference type="Pfam" id="PF01694"/>
    </source>
</evidence>
<feature type="transmembrane region" description="Helical" evidence="11">
    <location>
        <begin position="193"/>
        <end position="211"/>
    </location>
</feature>
<evidence type="ECO:0000256" key="9">
    <source>
        <dbReference type="ARBA" id="ARBA00023136"/>
    </source>
</evidence>
<dbReference type="Gene3D" id="1.20.1540.10">
    <property type="entry name" value="Rhomboid-like"/>
    <property type="match status" value="1"/>
</dbReference>
<name>A0A1Y1Z414_9FUNG</name>
<evidence type="ECO:0000313" key="14">
    <source>
        <dbReference type="Proteomes" id="UP000193498"/>
    </source>
</evidence>
<reference evidence="13 14" key="1">
    <citation type="submission" date="2016-07" db="EMBL/GenBank/DDBJ databases">
        <title>Pervasive Adenine N6-methylation of Active Genes in Fungi.</title>
        <authorList>
            <consortium name="DOE Joint Genome Institute"/>
            <person name="Mondo S.J."/>
            <person name="Dannebaum R.O."/>
            <person name="Kuo R.C."/>
            <person name="Labutti K."/>
            <person name="Haridas S."/>
            <person name="Kuo A."/>
            <person name="Salamov A."/>
            <person name="Ahrendt S.R."/>
            <person name="Lipzen A."/>
            <person name="Sullivan W."/>
            <person name="Andreopoulos W.B."/>
            <person name="Clum A."/>
            <person name="Lindquist E."/>
            <person name="Daum C."/>
            <person name="Ramamoorthy G.K."/>
            <person name="Gryganskyi A."/>
            <person name="Culley D."/>
            <person name="Magnuson J.K."/>
            <person name="James T.Y."/>
            <person name="O'Malley M.A."/>
            <person name="Stajich J.E."/>
            <person name="Spatafora J.W."/>
            <person name="Visel A."/>
            <person name="Grigoriev I.V."/>
        </authorList>
    </citation>
    <scope>NUCLEOTIDE SEQUENCE [LARGE SCALE GENOMIC DNA]</scope>
    <source>
        <strain evidence="13 14">CBS 931.73</strain>
    </source>
</reference>
<feature type="transmembrane region" description="Helical" evidence="11">
    <location>
        <begin position="25"/>
        <end position="46"/>
    </location>
</feature>
<evidence type="ECO:0000256" key="10">
    <source>
        <dbReference type="SAM" id="MobiDB-lite"/>
    </source>
</evidence>
<evidence type="ECO:0000256" key="7">
    <source>
        <dbReference type="ARBA" id="ARBA00022801"/>
    </source>
</evidence>
<dbReference type="EC" id="3.4.21.105" evidence="4"/>
<feature type="domain" description="Peptidase S54 rhomboid" evidence="12">
    <location>
        <begin position="70"/>
        <end position="185"/>
    </location>
</feature>
<comment type="subcellular location">
    <subcellularLocation>
        <location evidence="2">Membrane</location>
        <topology evidence="2">Multi-pass membrane protein</topology>
    </subcellularLocation>
</comment>
<accession>A0A1Y1Z414</accession>
<keyword evidence="5" id="KW-0645">Protease</keyword>
<sequence length="332" mass="37687">MTEDNHIREIPPEITNQANSKIKQWYFGIPWLTITVIIVCLAVRLLDNVAWGSLSLGPSMGLIPNRVLEGQIHRLLTHPFPQPGLWSLMLNLSIFLPLSRRIENSLGTVKYLYTLLITFTVVPGLIFLVLSELLNIFVEHNFIGIRGWILIFVSWECRVPRNINVLGIWNIASKLFPAFVMLTLVFLSLDSSILIYPIHLVLGYLFAHDRLGFLSLSTSRLENMESWRIFDHFRETPRFVRLSDVEPTLPLFNQNSTTETDTTLPPPQYTPSAEQLPKYAPTTQSPLNQPSSSDDPSNRVDTAAINAVIGLMDNPESRSLLSSILPNRRNQM</sequence>
<evidence type="ECO:0000256" key="3">
    <source>
        <dbReference type="ARBA" id="ARBA00009045"/>
    </source>
</evidence>
<dbReference type="OrthoDB" id="10257275at2759"/>
<dbReference type="EMBL" id="MCFE01000029">
    <property type="protein sequence ID" value="ORY04993.1"/>
    <property type="molecule type" value="Genomic_DNA"/>
</dbReference>
<evidence type="ECO:0000256" key="5">
    <source>
        <dbReference type="ARBA" id="ARBA00022670"/>
    </source>
</evidence>
<dbReference type="GO" id="GO:0006508">
    <property type="term" value="P:proteolysis"/>
    <property type="evidence" value="ECO:0007669"/>
    <property type="project" value="UniProtKB-KW"/>
</dbReference>
<dbReference type="Pfam" id="PF01694">
    <property type="entry name" value="Rhomboid"/>
    <property type="match status" value="1"/>
</dbReference>
<dbReference type="Proteomes" id="UP000193498">
    <property type="component" value="Unassembled WGS sequence"/>
</dbReference>